<evidence type="ECO:0000256" key="3">
    <source>
        <dbReference type="ARBA" id="ARBA00008061"/>
    </source>
</evidence>
<dbReference type="PIRSF" id="PIRSF006337">
    <property type="entry name" value="Trehalose_TreZ"/>
    <property type="match status" value="1"/>
</dbReference>
<dbReference type="InterPro" id="IPR044901">
    <property type="entry name" value="Trehalose_TreZ_E-set_sf"/>
</dbReference>
<dbReference type="EC" id="3.2.1.141" evidence="4 13"/>
<feature type="domain" description="Glycosyl hydrolase family 13 catalytic" evidence="15">
    <location>
        <begin position="116"/>
        <end position="511"/>
    </location>
</feature>
<dbReference type="InterPro" id="IPR013783">
    <property type="entry name" value="Ig-like_fold"/>
</dbReference>
<evidence type="ECO:0000256" key="12">
    <source>
        <dbReference type="ARBA" id="ARBA00034013"/>
    </source>
</evidence>
<dbReference type="Proteomes" id="UP001597545">
    <property type="component" value="Unassembled WGS sequence"/>
</dbReference>
<gene>
    <name evidence="16" type="primary">treZ</name>
    <name evidence="16" type="ORF">ACFSR5_03675</name>
</gene>
<comment type="caution">
    <text evidence="16">The sequence shown here is derived from an EMBL/GenBank/DDBJ whole genome shotgun (WGS) entry which is preliminary data.</text>
</comment>
<comment type="subcellular location">
    <subcellularLocation>
        <location evidence="1">Cytoplasm</location>
    </subcellularLocation>
</comment>
<keyword evidence="8" id="KW-0119">Carbohydrate metabolism</keyword>
<dbReference type="Gene3D" id="3.20.20.80">
    <property type="entry name" value="Glycosidases"/>
    <property type="match status" value="1"/>
</dbReference>
<dbReference type="GO" id="GO:0033942">
    <property type="term" value="F:4-alpha-D-(1-&gt;4)-alpha-D-glucanotrehalose trehalohydrolase activity"/>
    <property type="evidence" value="ECO:0007669"/>
    <property type="project" value="UniProtKB-EC"/>
</dbReference>
<evidence type="ECO:0000256" key="9">
    <source>
        <dbReference type="ARBA" id="ARBA00023295"/>
    </source>
</evidence>
<dbReference type="InterPro" id="IPR017853">
    <property type="entry name" value="GH"/>
</dbReference>
<evidence type="ECO:0000256" key="2">
    <source>
        <dbReference type="ARBA" id="ARBA00005199"/>
    </source>
</evidence>
<dbReference type="PANTHER" id="PTHR43651:SF11">
    <property type="entry name" value="MALTO-OLIGOSYLTREHALOSE TREHALOHYDROLASE"/>
    <property type="match status" value="1"/>
</dbReference>
<dbReference type="InterPro" id="IPR006047">
    <property type="entry name" value="GH13_cat_dom"/>
</dbReference>
<dbReference type="NCBIfam" id="TIGR02402">
    <property type="entry name" value="trehalose_TreZ"/>
    <property type="match status" value="1"/>
</dbReference>
<evidence type="ECO:0000256" key="13">
    <source>
        <dbReference type="NCBIfam" id="TIGR02402"/>
    </source>
</evidence>
<dbReference type="PANTHER" id="PTHR43651">
    <property type="entry name" value="1,4-ALPHA-GLUCAN-BRANCHING ENZYME"/>
    <property type="match status" value="1"/>
</dbReference>
<dbReference type="Gene3D" id="1.10.10.760">
    <property type="entry name" value="E-set domains of sugar-utilizing enzymes"/>
    <property type="match status" value="1"/>
</dbReference>
<keyword evidence="9 14" id="KW-0326">Glycosidase</keyword>
<evidence type="ECO:0000256" key="5">
    <source>
        <dbReference type="ARBA" id="ARBA00015938"/>
    </source>
</evidence>
<dbReference type="CDD" id="cd11325">
    <property type="entry name" value="AmyAc_GTHase"/>
    <property type="match status" value="1"/>
</dbReference>
<dbReference type="RefSeq" id="WP_380900831.1">
    <property type="nucleotide sequence ID" value="NZ_JBHUEG010000007.1"/>
</dbReference>
<protein>
    <recommendedName>
        <fullName evidence="5 13">Malto-oligosyltrehalose trehalohydrolase</fullName>
        <shortName evidence="14">MTHase</shortName>
        <ecNumber evidence="4 13">3.2.1.141</ecNumber>
    </recommendedName>
    <alternativeName>
        <fullName evidence="11 14">4-alpha-D-((1-&gt;4)-alpha-D-glucano)trehalose trehalohydrolase</fullName>
    </alternativeName>
    <alternativeName>
        <fullName evidence="10 14">Maltooligosyl trehalose trehalohydrolase</fullName>
    </alternativeName>
</protein>
<evidence type="ECO:0000256" key="8">
    <source>
        <dbReference type="ARBA" id="ARBA00023277"/>
    </source>
</evidence>
<dbReference type="InterPro" id="IPR014756">
    <property type="entry name" value="Ig_E-set"/>
</dbReference>
<evidence type="ECO:0000256" key="4">
    <source>
        <dbReference type="ARBA" id="ARBA00012268"/>
    </source>
</evidence>
<evidence type="ECO:0000256" key="7">
    <source>
        <dbReference type="ARBA" id="ARBA00022801"/>
    </source>
</evidence>
<keyword evidence="6" id="KW-0963">Cytoplasm</keyword>
<evidence type="ECO:0000256" key="6">
    <source>
        <dbReference type="ARBA" id="ARBA00022490"/>
    </source>
</evidence>
<dbReference type="SUPFAM" id="SSF51445">
    <property type="entry name" value="(Trans)glycosidases"/>
    <property type="match status" value="1"/>
</dbReference>
<proteinExistence type="inferred from homology"/>
<reference evidence="17" key="1">
    <citation type="journal article" date="2019" name="Int. J. Syst. Evol. Microbiol.">
        <title>The Global Catalogue of Microorganisms (GCM) 10K type strain sequencing project: providing services to taxonomists for standard genome sequencing and annotation.</title>
        <authorList>
            <consortium name="The Broad Institute Genomics Platform"/>
            <consortium name="The Broad Institute Genome Sequencing Center for Infectious Disease"/>
            <person name="Wu L."/>
            <person name="Ma J."/>
        </authorList>
    </citation>
    <scope>NUCLEOTIDE SEQUENCE [LARGE SCALE GENOMIC DNA]</scope>
    <source>
        <strain evidence="17">KCTC 42662</strain>
    </source>
</reference>
<evidence type="ECO:0000256" key="14">
    <source>
        <dbReference type="PIRNR" id="PIRNR006337"/>
    </source>
</evidence>
<evidence type="ECO:0000256" key="11">
    <source>
        <dbReference type="ARBA" id="ARBA00033284"/>
    </source>
</evidence>
<dbReference type="Gene3D" id="2.60.40.10">
    <property type="entry name" value="Immunoglobulins"/>
    <property type="match status" value="1"/>
</dbReference>
<comment type="similarity">
    <text evidence="3 14">Belongs to the glycosyl hydrolase 13 family.</text>
</comment>
<organism evidence="16 17">
    <name type="scientific">Sphingobacterium suaedae</name>
    <dbReference type="NCBI Taxonomy" id="1686402"/>
    <lineage>
        <taxon>Bacteria</taxon>
        <taxon>Pseudomonadati</taxon>
        <taxon>Bacteroidota</taxon>
        <taxon>Sphingobacteriia</taxon>
        <taxon>Sphingobacteriales</taxon>
        <taxon>Sphingobacteriaceae</taxon>
        <taxon>Sphingobacterium</taxon>
    </lineage>
</organism>
<dbReference type="CDD" id="cd02853">
    <property type="entry name" value="E_set_MTHase_like_N"/>
    <property type="match status" value="1"/>
</dbReference>
<keyword evidence="7 14" id="KW-0378">Hydrolase</keyword>
<accession>A0ABW5KCT5</accession>
<dbReference type="InterPro" id="IPR012768">
    <property type="entry name" value="Trehalose_TreZ"/>
</dbReference>
<dbReference type="EMBL" id="JBHULR010000003">
    <property type="protein sequence ID" value="MFD2546742.1"/>
    <property type="molecule type" value="Genomic_DNA"/>
</dbReference>
<evidence type="ECO:0000256" key="1">
    <source>
        <dbReference type="ARBA" id="ARBA00004496"/>
    </source>
</evidence>
<evidence type="ECO:0000313" key="16">
    <source>
        <dbReference type="EMBL" id="MFD2546742.1"/>
    </source>
</evidence>
<comment type="catalytic activity">
    <reaction evidence="12 14">
        <text>hydrolysis of (1-&gt;4)-alpha-D-glucosidic linkage in 4-alpha-D-[(1-&gt;4)-alpha-D-glucanosyl]n trehalose to yield trehalose and (1-&gt;4)-alpha-D-glucan.</text>
        <dbReference type="EC" id="3.2.1.141"/>
    </reaction>
</comment>
<evidence type="ECO:0000313" key="17">
    <source>
        <dbReference type="Proteomes" id="UP001597545"/>
    </source>
</evidence>
<comment type="pathway">
    <text evidence="2 14">Glycan biosynthesis; trehalose biosynthesis.</text>
</comment>
<name>A0ABW5KCT5_9SPHI</name>
<dbReference type="SMART" id="SM00642">
    <property type="entry name" value="Aamy"/>
    <property type="match status" value="1"/>
</dbReference>
<keyword evidence="17" id="KW-1185">Reference proteome</keyword>
<dbReference type="Pfam" id="PF00128">
    <property type="entry name" value="Alpha-amylase"/>
    <property type="match status" value="1"/>
</dbReference>
<evidence type="ECO:0000256" key="10">
    <source>
        <dbReference type="ARBA" id="ARBA00032057"/>
    </source>
</evidence>
<sequence length="621" mass="70176">MNDPRRYEQVGISFTQHDAHICVWAPFATSVALHTYSPERYILLEQDRYGYWCSDTQDIIPGQHYHFHVDGVDLPDPASRSQPDGVHGISAAVDLEYAWTDHGFEAPSLRELIIYELHVGTFTRQGDFEGVLSKLPYLQSLGINAIEIMPIAQFPGARNWGYDGVYPFAVQESYGGARAFQHLVDACHAQGIAVIVDVVYNHVGPEGNHFPAFGPYFTDKYHTPWGAALNYDDAWSMGMRDFVCSNVCMWLQDFHVDGLRLDAVHAIKDASASHILQDIRHTVDHLMIQTGRTYYLIGECDLNDRRYLEPLGRNGLALDGQWLDEFHHALRVSVGEEPKGYYSEFTPIASLAKALQDAYVFDGCFSPHRKKFFGSRATGIAGERFVVFSQNHDQVGNRMLGERSSHLYTSALQKLMAMTVLFSPFTPLLFMGEEWGATSPFLYFVSHSDSALIEAVRSGRKKEFKAFQQTGEIPDPQDEETFRRSILVWDELDIPRHQHMFAYYQALIAFRKSVLLSTSFRREDIHVDSYPDAQIIALYIVKKHETLLCLLNFRNISQHVSIRGAGSWRKIWDSAAEKWGGHSITPDESQRTVLLSAQSGAVFCSSEGISLEGSPQPLDDT</sequence>
<evidence type="ECO:0000259" key="15">
    <source>
        <dbReference type="SMART" id="SM00642"/>
    </source>
</evidence>
<dbReference type="SUPFAM" id="SSF81296">
    <property type="entry name" value="E set domains"/>
    <property type="match status" value="1"/>
</dbReference>